<feature type="domain" description="GST N-terminal" evidence="1">
    <location>
        <begin position="1"/>
        <end position="80"/>
    </location>
</feature>
<dbReference type="EMBL" id="JBHSVR010000001">
    <property type="protein sequence ID" value="MFC6633885.1"/>
    <property type="molecule type" value="Genomic_DNA"/>
</dbReference>
<gene>
    <name evidence="2" type="ORF">ACFQBM_11350</name>
</gene>
<name>A0ABW1YP76_9GAMM</name>
<evidence type="ECO:0000313" key="3">
    <source>
        <dbReference type="Proteomes" id="UP001596425"/>
    </source>
</evidence>
<dbReference type="InterPro" id="IPR036282">
    <property type="entry name" value="Glutathione-S-Trfase_C_sf"/>
</dbReference>
<dbReference type="Pfam" id="PF13409">
    <property type="entry name" value="GST_N_2"/>
    <property type="match status" value="1"/>
</dbReference>
<dbReference type="PANTHER" id="PTHR44051">
    <property type="entry name" value="GLUTATHIONE S-TRANSFERASE-RELATED"/>
    <property type="match status" value="1"/>
</dbReference>
<evidence type="ECO:0000259" key="1">
    <source>
        <dbReference type="PROSITE" id="PS50404"/>
    </source>
</evidence>
<dbReference type="Gene3D" id="3.40.30.10">
    <property type="entry name" value="Glutaredoxin"/>
    <property type="match status" value="1"/>
</dbReference>
<proteinExistence type="predicted"/>
<sequence length="208" mass="23724">MAITLYAARGGGSAIVEALLTLTGQEYRVEYFSWEDLPNEELLAVNPLGEIPALRLDNGDLLTETAAITLWLGDRFPASKLVPPADDPVRVQFLRRLVWLVAAVYPTFTYGDHPERFVPDKTDAVQLRETTDLRRQALWRQLEKETGGPWICGGRRTALDIFIAVMSCWRPRRQWFAAECPQLFAIAQRVDQLDTLKKVWSRNRLPQT</sequence>
<accession>A0ABW1YP76</accession>
<evidence type="ECO:0000313" key="2">
    <source>
        <dbReference type="EMBL" id="MFC6633885.1"/>
    </source>
</evidence>
<dbReference type="SUPFAM" id="SSF47616">
    <property type="entry name" value="GST C-terminal domain-like"/>
    <property type="match status" value="1"/>
</dbReference>
<dbReference type="PANTHER" id="PTHR44051:SF8">
    <property type="entry name" value="GLUTATHIONE S-TRANSFERASE GSTA"/>
    <property type="match status" value="1"/>
</dbReference>
<dbReference type="CDD" id="cd03057">
    <property type="entry name" value="GST_N_Beta"/>
    <property type="match status" value="1"/>
</dbReference>
<dbReference type="SUPFAM" id="SSF52833">
    <property type="entry name" value="Thioredoxin-like"/>
    <property type="match status" value="1"/>
</dbReference>
<organism evidence="2 3">
    <name type="scientific">Microbulbifer taiwanensis</name>
    <dbReference type="NCBI Taxonomy" id="986746"/>
    <lineage>
        <taxon>Bacteria</taxon>
        <taxon>Pseudomonadati</taxon>
        <taxon>Pseudomonadota</taxon>
        <taxon>Gammaproteobacteria</taxon>
        <taxon>Cellvibrionales</taxon>
        <taxon>Microbulbiferaceae</taxon>
        <taxon>Microbulbifer</taxon>
    </lineage>
</organism>
<protein>
    <submittedName>
        <fullName evidence="2">Glutathione S-transferase family protein</fullName>
    </submittedName>
</protein>
<dbReference type="Gene3D" id="1.20.1050.10">
    <property type="match status" value="1"/>
</dbReference>
<dbReference type="InterPro" id="IPR004045">
    <property type="entry name" value="Glutathione_S-Trfase_N"/>
</dbReference>
<reference evidence="3" key="1">
    <citation type="journal article" date="2019" name="Int. J. Syst. Evol. Microbiol.">
        <title>The Global Catalogue of Microorganisms (GCM) 10K type strain sequencing project: providing services to taxonomists for standard genome sequencing and annotation.</title>
        <authorList>
            <consortium name="The Broad Institute Genomics Platform"/>
            <consortium name="The Broad Institute Genome Sequencing Center for Infectious Disease"/>
            <person name="Wu L."/>
            <person name="Ma J."/>
        </authorList>
    </citation>
    <scope>NUCLEOTIDE SEQUENCE [LARGE SCALE GENOMIC DNA]</scope>
    <source>
        <strain evidence="3">CGMCC 1.13718</strain>
    </source>
</reference>
<comment type="caution">
    <text evidence="2">The sequence shown here is derived from an EMBL/GenBank/DDBJ whole genome shotgun (WGS) entry which is preliminary data.</text>
</comment>
<keyword evidence="3" id="KW-1185">Reference proteome</keyword>
<dbReference type="PROSITE" id="PS50404">
    <property type="entry name" value="GST_NTER"/>
    <property type="match status" value="1"/>
</dbReference>
<dbReference type="RefSeq" id="WP_193190519.1">
    <property type="nucleotide sequence ID" value="NZ_JACZFR010000013.1"/>
</dbReference>
<dbReference type="InterPro" id="IPR036249">
    <property type="entry name" value="Thioredoxin-like_sf"/>
</dbReference>
<dbReference type="Proteomes" id="UP001596425">
    <property type="component" value="Unassembled WGS sequence"/>
</dbReference>